<accession>A0A3L6T0H1</accession>
<evidence type="ECO:0000313" key="1">
    <source>
        <dbReference type="EMBL" id="RLN29491.1"/>
    </source>
</evidence>
<keyword evidence="2" id="KW-1185">Reference proteome</keyword>
<proteinExistence type="predicted"/>
<evidence type="ECO:0000313" key="2">
    <source>
        <dbReference type="Proteomes" id="UP000275267"/>
    </source>
</evidence>
<sequence length="325" mass="36025">MTVRKKGPSGARPTGPNLGLAFKLLGLAGPENRPSFTCTISQAIVRGALIKTPWCCKYCEKATSDGHPVCIPYAAQLKNLLDASKNEMTMPNSYCLVCHQLGGEEHSLHDSKTILIDRQEKMPAAFVTGKEPWAGIFQEIQSDFFGYIHLNKPEGARCTVCNDLLQAYGQGLYKGPFHFCSLKCFVENRGGAAAAHLAEKILAVNFESNANAFCLPCEIAFDVQEDSGHVTHGWSNIIADSGHRPRVQVPTNHQLILEWKEIKVRPAGDPDTVEYLIQDCISVRCQHCKMRLVDDCGKYCTLECSLDWQNQHRLIPRPLQLKGVS</sequence>
<dbReference type="AlphaFoldDB" id="A0A3L6T0H1"/>
<name>A0A3L6T0H1_PANMI</name>
<dbReference type="EMBL" id="PQIB02000003">
    <property type="protein sequence ID" value="RLN29491.1"/>
    <property type="molecule type" value="Genomic_DNA"/>
</dbReference>
<dbReference type="OrthoDB" id="10377953at2759"/>
<gene>
    <name evidence="1" type="ORF">C2845_PM05G28140</name>
</gene>
<reference evidence="2" key="1">
    <citation type="journal article" date="2019" name="Nat. Commun.">
        <title>The genome of broomcorn millet.</title>
        <authorList>
            <person name="Zou C."/>
            <person name="Miki D."/>
            <person name="Li D."/>
            <person name="Tang Q."/>
            <person name="Xiao L."/>
            <person name="Rajput S."/>
            <person name="Deng P."/>
            <person name="Jia W."/>
            <person name="Huang R."/>
            <person name="Zhang M."/>
            <person name="Sun Y."/>
            <person name="Hu J."/>
            <person name="Fu X."/>
            <person name="Schnable P.S."/>
            <person name="Li F."/>
            <person name="Zhang H."/>
            <person name="Feng B."/>
            <person name="Zhu X."/>
            <person name="Liu R."/>
            <person name="Schnable J.C."/>
            <person name="Zhu J.-K."/>
            <person name="Zhang H."/>
        </authorList>
    </citation>
    <scope>NUCLEOTIDE SEQUENCE [LARGE SCALE GENOMIC DNA]</scope>
</reference>
<dbReference type="Proteomes" id="UP000275267">
    <property type="component" value="Unassembled WGS sequence"/>
</dbReference>
<comment type="caution">
    <text evidence="1">The sequence shown here is derived from an EMBL/GenBank/DDBJ whole genome shotgun (WGS) entry which is preliminary data.</text>
</comment>
<protein>
    <submittedName>
        <fullName evidence="1">Uncharacterized protein</fullName>
    </submittedName>
</protein>
<dbReference type="STRING" id="4540.A0A3L6T0H1"/>
<organism evidence="1 2">
    <name type="scientific">Panicum miliaceum</name>
    <name type="common">Proso millet</name>
    <name type="synonym">Broomcorn millet</name>
    <dbReference type="NCBI Taxonomy" id="4540"/>
    <lineage>
        <taxon>Eukaryota</taxon>
        <taxon>Viridiplantae</taxon>
        <taxon>Streptophyta</taxon>
        <taxon>Embryophyta</taxon>
        <taxon>Tracheophyta</taxon>
        <taxon>Spermatophyta</taxon>
        <taxon>Magnoliopsida</taxon>
        <taxon>Liliopsida</taxon>
        <taxon>Poales</taxon>
        <taxon>Poaceae</taxon>
        <taxon>PACMAD clade</taxon>
        <taxon>Panicoideae</taxon>
        <taxon>Panicodae</taxon>
        <taxon>Paniceae</taxon>
        <taxon>Panicinae</taxon>
        <taxon>Panicum</taxon>
        <taxon>Panicum sect. Panicum</taxon>
    </lineage>
</organism>